<evidence type="ECO:0000313" key="4">
    <source>
        <dbReference type="Proteomes" id="UP000050356"/>
    </source>
</evidence>
<feature type="non-terminal residue" evidence="3">
    <location>
        <position position="75"/>
    </location>
</feature>
<feature type="transmembrane region" description="Helical" evidence="1">
    <location>
        <begin position="21"/>
        <end position="37"/>
    </location>
</feature>
<reference evidence="3 4" key="1">
    <citation type="submission" date="2015-09" db="EMBL/GenBank/DDBJ databases">
        <title>Genome announcement of multiple Pseudomonas syringae strains.</title>
        <authorList>
            <person name="Thakur S."/>
            <person name="Wang P.W."/>
            <person name="Gong Y."/>
            <person name="Weir B.S."/>
            <person name="Guttman D.S."/>
        </authorList>
    </citation>
    <scope>NUCLEOTIDE SEQUENCE [LARGE SCALE GENOMIC DNA]</scope>
    <source>
        <strain evidence="3 4">ICMP17524</strain>
    </source>
</reference>
<dbReference type="Pfam" id="PF05230">
    <property type="entry name" value="MASE2"/>
    <property type="match status" value="1"/>
</dbReference>
<dbReference type="RefSeq" id="WP_328586153.1">
    <property type="nucleotide sequence ID" value="NZ_LJQA01000101.1"/>
</dbReference>
<keyword evidence="1" id="KW-0472">Membrane</keyword>
<keyword evidence="1" id="KW-1133">Transmembrane helix</keyword>
<protein>
    <submittedName>
        <fullName evidence="3">GGDEF domain-containing protein</fullName>
    </submittedName>
</protein>
<gene>
    <name evidence="3" type="ORF">ALO50_04297</name>
</gene>
<evidence type="ECO:0000256" key="1">
    <source>
        <dbReference type="SAM" id="Phobius"/>
    </source>
</evidence>
<sequence length="75" mass="8562">MSSYHRKGLAFAKRIYAPRSLGVSVGFITVAVSLYYVNAAHWLWTLAMLNALVWPHVAYQIAKKSREPYQACLLY</sequence>
<accession>A0A0P9NCK9</accession>
<organism evidence="3 4">
    <name type="scientific">Pseudomonas syringae pv. cerasicola</name>
    <dbReference type="NCBI Taxonomy" id="264451"/>
    <lineage>
        <taxon>Bacteria</taxon>
        <taxon>Pseudomonadati</taxon>
        <taxon>Pseudomonadota</taxon>
        <taxon>Gammaproteobacteria</taxon>
        <taxon>Pseudomonadales</taxon>
        <taxon>Pseudomonadaceae</taxon>
        <taxon>Pseudomonas</taxon>
        <taxon>Pseudomonas syringae</taxon>
    </lineage>
</organism>
<proteinExistence type="predicted"/>
<dbReference type="InterPro" id="IPR007894">
    <property type="entry name" value="MASE2"/>
</dbReference>
<evidence type="ECO:0000259" key="2">
    <source>
        <dbReference type="Pfam" id="PF05230"/>
    </source>
</evidence>
<dbReference type="AlphaFoldDB" id="A0A0P9NCK9"/>
<comment type="caution">
    <text evidence="3">The sequence shown here is derived from an EMBL/GenBank/DDBJ whole genome shotgun (WGS) entry which is preliminary data.</text>
</comment>
<dbReference type="Proteomes" id="UP000050356">
    <property type="component" value="Unassembled WGS sequence"/>
</dbReference>
<name>A0A0P9NCK9_PSESX</name>
<evidence type="ECO:0000313" key="3">
    <source>
        <dbReference type="EMBL" id="KPX00377.1"/>
    </source>
</evidence>
<feature type="domain" description="MASE2" evidence="2">
    <location>
        <begin position="14"/>
        <end position="71"/>
    </location>
</feature>
<dbReference type="EMBL" id="LJQA01000101">
    <property type="protein sequence ID" value="KPX00377.1"/>
    <property type="molecule type" value="Genomic_DNA"/>
</dbReference>
<keyword evidence="1" id="KW-0812">Transmembrane</keyword>